<dbReference type="InterPro" id="IPR050905">
    <property type="entry name" value="Plant_NBS-LRR"/>
</dbReference>
<evidence type="ECO:0000256" key="1">
    <source>
        <dbReference type="ARBA" id="ARBA00022741"/>
    </source>
</evidence>
<dbReference type="EMBL" id="JBBPBN010000004">
    <property type="protein sequence ID" value="KAK9042274.1"/>
    <property type="molecule type" value="Genomic_DNA"/>
</dbReference>
<dbReference type="PANTHER" id="PTHR33463:SF203">
    <property type="entry name" value="AAA+ ATPASE DOMAIN-CONTAINING PROTEIN"/>
    <property type="match status" value="1"/>
</dbReference>
<dbReference type="SUPFAM" id="SSF52540">
    <property type="entry name" value="P-loop containing nucleoside triphosphate hydrolases"/>
    <property type="match status" value="1"/>
</dbReference>
<evidence type="ECO:0000313" key="3">
    <source>
        <dbReference type="EMBL" id="KAK9042274.1"/>
    </source>
</evidence>
<reference evidence="3 4" key="1">
    <citation type="journal article" date="2024" name="G3 (Bethesda)">
        <title>Genome assembly of Hibiscus sabdariffa L. provides insights into metabolisms of medicinal natural products.</title>
        <authorList>
            <person name="Kim T."/>
        </authorList>
    </citation>
    <scope>NUCLEOTIDE SEQUENCE [LARGE SCALE GENOMIC DNA]</scope>
    <source>
        <strain evidence="3">TK-2024</strain>
        <tissue evidence="3">Old leaves</tissue>
    </source>
</reference>
<dbReference type="InterPro" id="IPR027417">
    <property type="entry name" value="P-loop_NTPase"/>
</dbReference>
<name>A0ABR2TYE1_9ROSI</name>
<dbReference type="PANTHER" id="PTHR33463">
    <property type="entry name" value="NB-ARC DOMAIN-CONTAINING PROTEIN-RELATED"/>
    <property type="match status" value="1"/>
</dbReference>
<sequence>MPRGVSELKFYPKKNQPFHLRRINHSFCEESTNDYERIANELVEKCAGLPVAISAIANALKRRDLSSWKDALRRLRKVGPNKKEMQKTVSSTIELSYNLLETEGYSLLQSIDDTNFFTKSKASKSLELEIDIGNGLRKGMEMLVKKAEELHIVG</sequence>
<keyword evidence="4" id="KW-1185">Reference proteome</keyword>
<evidence type="ECO:0008006" key="5">
    <source>
        <dbReference type="Google" id="ProtNLM"/>
    </source>
</evidence>
<keyword evidence="2" id="KW-0611">Plant defense</keyword>
<comment type="caution">
    <text evidence="3">The sequence shown here is derived from an EMBL/GenBank/DDBJ whole genome shotgun (WGS) entry which is preliminary data.</text>
</comment>
<dbReference type="InterPro" id="IPR042197">
    <property type="entry name" value="Apaf_helical"/>
</dbReference>
<organism evidence="3 4">
    <name type="scientific">Hibiscus sabdariffa</name>
    <name type="common">roselle</name>
    <dbReference type="NCBI Taxonomy" id="183260"/>
    <lineage>
        <taxon>Eukaryota</taxon>
        <taxon>Viridiplantae</taxon>
        <taxon>Streptophyta</taxon>
        <taxon>Embryophyta</taxon>
        <taxon>Tracheophyta</taxon>
        <taxon>Spermatophyta</taxon>
        <taxon>Magnoliopsida</taxon>
        <taxon>eudicotyledons</taxon>
        <taxon>Gunneridae</taxon>
        <taxon>Pentapetalae</taxon>
        <taxon>rosids</taxon>
        <taxon>malvids</taxon>
        <taxon>Malvales</taxon>
        <taxon>Malvaceae</taxon>
        <taxon>Malvoideae</taxon>
        <taxon>Hibiscus</taxon>
    </lineage>
</organism>
<evidence type="ECO:0000313" key="4">
    <source>
        <dbReference type="Proteomes" id="UP001396334"/>
    </source>
</evidence>
<keyword evidence="1" id="KW-0547">Nucleotide-binding</keyword>
<gene>
    <name evidence="3" type="ORF">V6N11_017351</name>
</gene>
<dbReference type="Gene3D" id="1.10.8.430">
    <property type="entry name" value="Helical domain of apoptotic protease-activating factors"/>
    <property type="match status" value="1"/>
</dbReference>
<protein>
    <recommendedName>
        <fullName evidence="5">NB-ARC domain-containing protein</fullName>
    </recommendedName>
</protein>
<proteinExistence type="predicted"/>
<evidence type="ECO:0000256" key="2">
    <source>
        <dbReference type="ARBA" id="ARBA00022821"/>
    </source>
</evidence>
<dbReference type="Proteomes" id="UP001396334">
    <property type="component" value="Unassembled WGS sequence"/>
</dbReference>
<accession>A0ABR2TYE1</accession>